<gene>
    <name evidence="1" type="ORF">SOIL9_42440</name>
</gene>
<accession>A0A6P2D244</accession>
<reference evidence="1 2" key="1">
    <citation type="submission" date="2019-05" db="EMBL/GenBank/DDBJ databases">
        <authorList>
            <consortium name="Science for Life Laboratories"/>
        </authorList>
    </citation>
    <scope>NUCLEOTIDE SEQUENCE [LARGE SCALE GENOMIC DNA]</scope>
    <source>
        <strain evidence="1">Soil9</strain>
    </source>
</reference>
<sequence length="183" mass="19357">MRAIRFLGLALVLVLGFGVSVAVGEDVKSGSTKKVGGPFDVKAITGEKAGKSLCYYCQYSAQKRPAVVMIFTQKADDNLVTVVKAVDEVQKANEKLGTVVVGVSGVEAADFEKIQTTHKLTTPLTIAEDKDGPAKYELNKAAAVTVLVYKQGGEVTKNFAFKTTKEAAEKAKEIAAAATEAVK</sequence>
<evidence type="ECO:0000313" key="2">
    <source>
        <dbReference type="Proteomes" id="UP000464178"/>
    </source>
</evidence>
<dbReference type="EMBL" id="LR593886">
    <property type="protein sequence ID" value="VTR93470.1"/>
    <property type="molecule type" value="Genomic_DNA"/>
</dbReference>
<keyword evidence="2" id="KW-1185">Reference proteome</keyword>
<dbReference type="KEGG" id="gms:SOIL9_42440"/>
<evidence type="ECO:0000313" key="1">
    <source>
        <dbReference type="EMBL" id="VTR93470.1"/>
    </source>
</evidence>
<dbReference type="AlphaFoldDB" id="A0A6P2D244"/>
<protein>
    <recommendedName>
        <fullName evidence="3">Thioredoxin domain-containing protein</fullName>
    </recommendedName>
</protein>
<organism evidence="1 2">
    <name type="scientific">Gemmata massiliana</name>
    <dbReference type="NCBI Taxonomy" id="1210884"/>
    <lineage>
        <taxon>Bacteria</taxon>
        <taxon>Pseudomonadati</taxon>
        <taxon>Planctomycetota</taxon>
        <taxon>Planctomycetia</taxon>
        <taxon>Gemmatales</taxon>
        <taxon>Gemmataceae</taxon>
        <taxon>Gemmata</taxon>
    </lineage>
</organism>
<name>A0A6P2D244_9BACT</name>
<evidence type="ECO:0008006" key="3">
    <source>
        <dbReference type="Google" id="ProtNLM"/>
    </source>
</evidence>
<dbReference type="Proteomes" id="UP000464178">
    <property type="component" value="Chromosome"/>
</dbReference>
<proteinExistence type="predicted"/>
<dbReference type="RefSeq" id="WP_052557520.1">
    <property type="nucleotide sequence ID" value="NZ_LR593886.1"/>
</dbReference>